<dbReference type="SUPFAM" id="SSF49785">
    <property type="entry name" value="Galactose-binding domain-like"/>
    <property type="match status" value="1"/>
</dbReference>
<protein>
    <submittedName>
        <fullName evidence="2">Discoidin domain-containing protein</fullName>
    </submittedName>
</protein>
<proteinExistence type="predicted"/>
<dbReference type="PROSITE" id="PS50022">
    <property type="entry name" value="FA58C_3"/>
    <property type="match status" value="1"/>
</dbReference>
<gene>
    <name evidence="2" type="ORF">HCN08_15395</name>
</gene>
<reference evidence="2 3" key="1">
    <citation type="submission" date="2020-03" db="EMBL/GenBank/DDBJ databases">
        <title>WGS of actinomycetes isolated from Thailand.</title>
        <authorList>
            <person name="Thawai C."/>
        </authorList>
    </citation>
    <scope>NUCLEOTIDE SEQUENCE [LARGE SCALE GENOMIC DNA]</scope>
    <source>
        <strain evidence="2 3">PRB2-1</strain>
    </source>
</reference>
<organism evidence="2 3">
    <name type="scientific">Actinacidiphila epipremni</name>
    <dbReference type="NCBI Taxonomy" id="2053013"/>
    <lineage>
        <taxon>Bacteria</taxon>
        <taxon>Bacillati</taxon>
        <taxon>Actinomycetota</taxon>
        <taxon>Actinomycetes</taxon>
        <taxon>Kitasatosporales</taxon>
        <taxon>Streptomycetaceae</taxon>
        <taxon>Actinacidiphila</taxon>
    </lineage>
</organism>
<comment type="caution">
    <text evidence="2">The sequence shown here is derived from an EMBL/GenBank/DDBJ whole genome shotgun (WGS) entry which is preliminary data.</text>
</comment>
<sequence>MQAIANAVQLSLFGAPTTAPRVNLALGRPTQASSVEAGSTLVAANATDGNRTTRWASAAADPQSLTVDLGQTRTLTQVELDWEAAYAAAYQIQVSPDGVSQWQTVASSTTGHGGDVWVPVSGTGRWVRLLGTTRGTPYGYSLWEFGVYGQ</sequence>
<dbReference type="Pfam" id="PF00754">
    <property type="entry name" value="F5_F8_type_C"/>
    <property type="match status" value="1"/>
</dbReference>
<keyword evidence="3" id="KW-1185">Reference proteome</keyword>
<dbReference type="InterPro" id="IPR008979">
    <property type="entry name" value="Galactose-bd-like_sf"/>
</dbReference>
<dbReference type="Proteomes" id="UP000734511">
    <property type="component" value="Unassembled WGS sequence"/>
</dbReference>
<name>A0ABX0ZND3_9ACTN</name>
<dbReference type="EMBL" id="JAATEJ010000010">
    <property type="protein sequence ID" value="NJP44766.1"/>
    <property type="molecule type" value="Genomic_DNA"/>
</dbReference>
<dbReference type="Gene3D" id="2.60.120.260">
    <property type="entry name" value="Galactose-binding domain-like"/>
    <property type="match status" value="1"/>
</dbReference>
<feature type="domain" description="F5/8 type C" evidence="1">
    <location>
        <begin position="17"/>
        <end position="150"/>
    </location>
</feature>
<evidence type="ECO:0000313" key="3">
    <source>
        <dbReference type="Proteomes" id="UP000734511"/>
    </source>
</evidence>
<evidence type="ECO:0000313" key="2">
    <source>
        <dbReference type="EMBL" id="NJP44766.1"/>
    </source>
</evidence>
<evidence type="ECO:0000259" key="1">
    <source>
        <dbReference type="PROSITE" id="PS50022"/>
    </source>
</evidence>
<dbReference type="InterPro" id="IPR000421">
    <property type="entry name" value="FA58C"/>
</dbReference>
<accession>A0ABX0ZND3</accession>